<keyword evidence="3 4" id="KW-0904">Protein phosphatase</keyword>
<feature type="domain" description="PPM-type phosphatase" evidence="5">
    <location>
        <begin position="68"/>
        <end position="315"/>
    </location>
</feature>
<name>A0AB34JHV5_PRYPA</name>
<evidence type="ECO:0000259" key="5">
    <source>
        <dbReference type="PROSITE" id="PS51746"/>
    </source>
</evidence>
<gene>
    <name evidence="6" type="ORF">AB1Y20_021115</name>
</gene>
<dbReference type="CDD" id="cd00143">
    <property type="entry name" value="PP2Cc"/>
    <property type="match status" value="1"/>
</dbReference>
<dbReference type="SMART" id="SM00332">
    <property type="entry name" value="PP2Cc"/>
    <property type="match status" value="1"/>
</dbReference>
<dbReference type="InterPro" id="IPR001932">
    <property type="entry name" value="PPM-type_phosphatase-like_dom"/>
</dbReference>
<proteinExistence type="inferred from homology"/>
<dbReference type="InterPro" id="IPR036457">
    <property type="entry name" value="PPM-type-like_dom_sf"/>
</dbReference>
<dbReference type="GO" id="GO:0004722">
    <property type="term" value="F:protein serine/threonine phosphatase activity"/>
    <property type="evidence" value="ECO:0007669"/>
    <property type="project" value="InterPro"/>
</dbReference>
<dbReference type="PROSITE" id="PS01032">
    <property type="entry name" value="PPM_1"/>
    <property type="match status" value="1"/>
</dbReference>
<dbReference type="PANTHER" id="PTHR47992">
    <property type="entry name" value="PROTEIN PHOSPHATASE"/>
    <property type="match status" value="1"/>
</dbReference>
<dbReference type="InterPro" id="IPR015655">
    <property type="entry name" value="PP2C"/>
</dbReference>
<dbReference type="SMART" id="SM00331">
    <property type="entry name" value="PP2C_SIG"/>
    <property type="match status" value="1"/>
</dbReference>
<reference evidence="6 7" key="1">
    <citation type="journal article" date="2024" name="Science">
        <title>Giant polyketide synthase enzymes in the biosynthesis of giant marine polyether toxins.</title>
        <authorList>
            <person name="Fallon T.R."/>
            <person name="Shende V.V."/>
            <person name="Wierzbicki I.H."/>
            <person name="Pendleton A.L."/>
            <person name="Watervoot N.F."/>
            <person name="Auber R.P."/>
            <person name="Gonzalez D.J."/>
            <person name="Wisecaver J.H."/>
            <person name="Moore B.S."/>
        </authorList>
    </citation>
    <scope>NUCLEOTIDE SEQUENCE [LARGE SCALE GENOMIC DNA]</scope>
    <source>
        <strain evidence="6 7">12B1</strain>
    </source>
</reference>
<evidence type="ECO:0000256" key="4">
    <source>
        <dbReference type="RuleBase" id="RU003465"/>
    </source>
</evidence>
<protein>
    <recommendedName>
        <fullName evidence="5">PPM-type phosphatase domain-containing protein</fullName>
    </recommendedName>
</protein>
<evidence type="ECO:0000313" key="7">
    <source>
        <dbReference type="Proteomes" id="UP001515480"/>
    </source>
</evidence>
<dbReference type="EMBL" id="JBGBPQ010000007">
    <property type="protein sequence ID" value="KAL1521451.1"/>
    <property type="molecule type" value="Genomic_DNA"/>
</dbReference>
<organism evidence="6 7">
    <name type="scientific">Prymnesium parvum</name>
    <name type="common">Toxic golden alga</name>
    <dbReference type="NCBI Taxonomy" id="97485"/>
    <lineage>
        <taxon>Eukaryota</taxon>
        <taxon>Haptista</taxon>
        <taxon>Haptophyta</taxon>
        <taxon>Prymnesiophyceae</taxon>
        <taxon>Prymnesiales</taxon>
        <taxon>Prymnesiaceae</taxon>
        <taxon>Prymnesium</taxon>
    </lineage>
</organism>
<accession>A0AB34JHV5</accession>
<dbReference type="Pfam" id="PF00481">
    <property type="entry name" value="PP2C"/>
    <property type="match status" value="1"/>
</dbReference>
<dbReference type="PROSITE" id="PS51746">
    <property type="entry name" value="PPM_2"/>
    <property type="match status" value="1"/>
</dbReference>
<comment type="caution">
    <text evidence="6">The sequence shown here is derived from an EMBL/GenBank/DDBJ whole genome shotgun (WGS) entry which is preliminary data.</text>
</comment>
<evidence type="ECO:0000313" key="6">
    <source>
        <dbReference type="EMBL" id="KAL1521451.1"/>
    </source>
</evidence>
<dbReference type="GO" id="GO:0046872">
    <property type="term" value="F:metal ion binding"/>
    <property type="evidence" value="ECO:0007669"/>
    <property type="project" value="UniProtKB-KW"/>
</dbReference>
<evidence type="ECO:0000256" key="3">
    <source>
        <dbReference type="ARBA" id="ARBA00022912"/>
    </source>
</evidence>
<comment type="similarity">
    <text evidence="4">Belongs to the PP2C family.</text>
</comment>
<dbReference type="Gene3D" id="3.60.40.10">
    <property type="entry name" value="PPM-type phosphatase domain"/>
    <property type="match status" value="1"/>
</dbReference>
<evidence type="ECO:0000256" key="2">
    <source>
        <dbReference type="ARBA" id="ARBA00022801"/>
    </source>
</evidence>
<dbReference type="AlphaFoldDB" id="A0AB34JHV5"/>
<sequence>MYRRLRPLDENEDYQLRVAVTILSAIKAERAESKAGGAGAGASGGMWKPLLAWKLGAKAAKAAQQSPTFGVSTLQGRRPNQEDRFAIVEQLPGSNRCAFYAVYDGHGGDRAAQFASEMLHQRLSKSKSFGGKDLVGALQHAFRSVEAEFLNIAGREGLRDGTTAVVALVQEHTLTLAHVGDSRGVLCRGGEAIELTHDHKPELEAEKRRIEGLGGFVSYIGCWRAMGILAMSRALGDLFLKPYVSAEPEVSTVTIEPQDEFIVLASDGIFDVFDNDQVVRIVRSASSPHEAATLLTNSAFVAGSLDNLTAVVVALRGYKNNAPVASSVAEPFWTASRPFVGWEHNFLECVNRLTVTHVDADPDRRPCLLEAPWLDPCAAHHVCAF</sequence>
<dbReference type="InterPro" id="IPR000222">
    <property type="entry name" value="PP2C_BS"/>
</dbReference>
<keyword evidence="1" id="KW-0479">Metal-binding</keyword>
<keyword evidence="2 4" id="KW-0378">Hydrolase</keyword>
<evidence type="ECO:0000256" key="1">
    <source>
        <dbReference type="ARBA" id="ARBA00022723"/>
    </source>
</evidence>
<keyword evidence="7" id="KW-1185">Reference proteome</keyword>
<dbReference type="Proteomes" id="UP001515480">
    <property type="component" value="Unassembled WGS sequence"/>
</dbReference>
<dbReference type="SUPFAM" id="SSF81606">
    <property type="entry name" value="PP2C-like"/>
    <property type="match status" value="1"/>
</dbReference>